<evidence type="ECO:0000256" key="2">
    <source>
        <dbReference type="ARBA" id="ARBA00023002"/>
    </source>
</evidence>
<evidence type="ECO:0000313" key="5">
    <source>
        <dbReference type="Proteomes" id="UP001224775"/>
    </source>
</evidence>
<dbReference type="EC" id="1.-.-.-" evidence="4"/>
<feature type="compositionally biased region" description="Acidic residues" evidence="3">
    <location>
        <begin position="584"/>
        <end position="593"/>
    </location>
</feature>
<dbReference type="Proteomes" id="UP001224775">
    <property type="component" value="Unassembled WGS sequence"/>
</dbReference>
<dbReference type="InterPro" id="IPR020904">
    <property type="entry name" value="Sc_DH/Rdtase_CS"/>
</dbReference>
<comment type="similarity">
    <text evidence="1">Belongs to the short-chain dehydrogenases/reductases (SDR) family.</text>
</comment>
<feature type="compositionally biased region" description="Low complexity" evidence="3">
    <location>
        <begin position="470"/>
        <end position="481"/>
    </location>
</feature>
<feature type="compositionally biased region" description="Polar residues" evidence="3">
    <location>
        <begin position="599"/>
        <end position="618"/>
    </location>
</feature>
<dbReference type="SUPFAM" id="SSF51735">
    <property type="entry name" value="NAD(P)-binding Rossmann-fold domains"/>
    <property type="match status" value="1"/>
</dbReference>
<protein>
    <submittedName>
        <fullName evidence="4">Short-chain dehydrogenase/reductase family protein</fullName>
        <ecNumber evidence="4">1.-.-.-</ecNumber>
    </submittedName>
</protein>
<comment type="caution">
    <text evidence="4">The sequence shown here is derived from an EMBL/GenBank/DDBJ whole genome shotgun (WGS) entry which is preliminary data.</text>
</comment>
<accession>A0AAD8YL97</accession>
<dbReference type="EMBL" id="JATAAI010000002">
    <property type="protein sequence ID" value="KAK1747604.1"/>
    <property type="molecule type" value="Genomic_DNA"/>
</dbReference>
<dbReference type="PANTHER" id="PTHR43639:SF1">
    <property type="entry name" value="SHORT-CHAIN DEHYDROGENASE_REDUCTASE FAMILY PROTEIN"/>
    <property type="match status" value="1"/>
</dbReference>
<dbReference type="InterPro" id="IPR036291">
    <property type="entry name" value="NAD(P)-bd_dom_sf"/>
</dbReference>
<dbReference type="AlphaFoldDB" id="A0AAD8YL97"/>
<feature type="region of interest" description="Disordered" evidence="3">
    <location>
        <begin position="464"/>
        <end position="484"/>
    </location>
</feature>
<dbReference type="PRINTS" id="PR00081">
    <property type="entry name" value="GDHRDH"/>
</dbReference>
<dbReference type="GO" id="GO:0016491">
    <property type="term" value="F:oxidoreductase activity"/>
    <property type="evidence" value="ECO:0007669"/>
    <property type="project" value="UniProtKB-KW"/>
</dbReference>
<name>A0AAD8YL97_9STRA</name>
<gene>
    <name evidence="4" type="ORF">QTG54_001567</name>
</gene>
<proteinExistence type="inferred from homology"/>
<dbReference type="CDD" id="cd05233">
    <property type="entry name" value="SDR_c"/>
    <property type="match status" value="1"/>
</dbReference>
<keyword evidence="5" id="KW-1185">Reference proteome</keyword>
<evidence type="ECO:0000256" key="3">
    <source>
        <dbReference type="SAM" id="MobiDB-lite"/>
    </source>
</evidence>
<dbReference type="PROSITE" id="PS00061">
    <property type="entry name" value="ADH_SHORT"/>
    <property type="match status" value="1"/>
</dbReference>
<evidence type="ECO:0000313" key="4">
    <source>
        <dbReference type="EMBL" id="KAK1747604.1"/>
    </source>
</evidence>
<dbReference type="PRINTS" id="PR00080">
    <property type="entry name" value="SDRFAMILY"/>
</dbReference>
<dbReference type="Gene3D" id="3.40.50.720">
    <property type="entry name" value="NAD(P)-binding Rossmann-like Domain"/>
    <property type="match status" value="1"/>
</dbReference>
<organism evidence="4 5">
    <name type="scientific">Skeletonema marinoi</name>
    <dbReference type="NCBI Taxonomy" id="267567"/>
    <lineage>
        <taxon>Eukaryota</taxon>
        <taxon>Sar</taxon>
        <taxon>Stramenopiles</taxon>
        <taxon>Ochrophyta</taxon>
        <taxon>Bacillariophyta</taxon>
        <taxon>Coscinodiscophyceae</taxon>
        <taxon>Thalassiosirophycidae</taxon>
        <taxon>Thalassiosirales</taxon>
        <taxon>Skeletonemataceae</taxon>
        <taxon>Skeletonema</taxon>
        <taxon>Skeletonema marinoi-dohrnii complex</taxon>
    </lineage>
</organism>
<sequence length="725" mass="79595">MSQMSFPLSGKTAFISGSSGGIGKAIAKTFAAKGADVILHYNLRKDGAFSACEEINNAHKDAITSSSTQGGDRNTPGKCLGVIQADFRSQEDVHKMFQSIIDKYERVDILVNNAGIVTKLAIEDDDDDLSVWHETMAVNLHAPLQLMRLAHGHMKSKGGVIINNSSIHGSRSVEFMNAYAASKAALDSLTRGLALEYAADSTWNCHIRSSVMRHMSSNNDGDDPSTDSSTKVKFFELDDAFEDDGENVVGTKFFGGNTIKEELYIPEEEEMALELQKVKPKRTKEDNEYNRFQDANAFGDDLARRAGEALQLAINKILYDDSTDDSVATWKENPSIVWETAFPKANNAGGNSPLMEMKASKDFYNKLDVAILSAKTIESTADTGVVEVRWDVGAVWPNPWESRVLLTGTSLLNVRDDKDNNIITLLKQVDKLDGNKPSDIVGSLTSQLSPRFWDVYHIGMSPSAERDPRLTTLSPSQLSTSRGNKGLLSSYTLSHLPPRLVTEPSLVDTNGRFGRTAQALPNHGFTTAIKTMGPNKEEFVPVSPIEVSISKVDGQDGSLIKWTVPVPPEFASKAVLPLPVIEEGEDDEEDNTSNDDALATSSANTPSKTSSPYSSRGPNTPAPEDPQSLKCNYSLRPPRLVATLSYAGNPQDEEVTELRRQLYQQVVENDGFKPKLDPETKRPVFFFWMNDAKACFTRAGGLGMAVYEWRADWAKTNEIGIELEC</sequence>
<feature type="region of interest" description="Disordered" evidence="3">
    <location>
        <begin position="584"/>
        <end position="632"/>
    </location>
</feature>
<dbReference type="Pfam" id="PF00106">
    <property type="entry name" value="adh_short"/>
    <property type="match status" value="1"/>
</dbReference>
<dbReference type="InterPro" id="IPR002347">
    <property type="entry name" value="SDR_fam"/>
</dbReference>
<dbReference type="PANTHER" id="PTHR43639">
    <property type="entry name" value="OXIDOREDUCTASE, SHORT-CHAIN DEHYDROGENASE/REDUCTASE FAMILY (AFU_ORTHOLOGUE AFUA_5G02870)"/>
    <property type="match status" value="1"/>
</dbReference>
<evidence type="ECO:0000256" key="1">
    <source>
        <dbReference type="ARBA" id="ARBA00006484"/>
    </source>
</evidence>
<keyword evidence="2 4" id="KW-0560">Oxidoreductase</keyword>
<reference evidence="4" key="1">
    <citation type="submission" date="2023-06" db="EMBL/GenBank/DDBJ databases">
        <title>Survivors Of The Sea: Transcriptome response of Skeletonema marinoi to long-term dormancy.</title>
        <authorList>
            <person name="Pinder M.I.M."/>
            <person name="Kourtchenko O."/>
            <person name="Robertson E.K."/>
            <person name="Larsson T."/>
            <person name="Maumus F."/>
            <person name="Osuna-Cruz C.M."/>
            <person name="Vancaester E."/>
            <person name="Stenow R."/>
            <person name="Vandepoele K."/>
            <person name="Ploug H."/>
            <person name="Bruchert V."/>
            <person name="Godhe A."/>
            <person name="Topel M."/>
        </authorList>
    </citation>
    <scope>NUCLEOTIDE SEQUENCE</scope>
    <source>
        <strain evidence="4">R05AC</strain>
    </source>
</reference>